<dbReference type="InterPro" id="IPR036388">
    <property type="entry name" value="WH-like_DNA-bd_sf"/>
</dbReference>
<dbReference type="PANTHER" id="PTHR33204">
    <property type="entry name" value="TRANSCRIPTIONAL REGULATOR, MARR FAMILY"/>
    <property type="match status" value="1"/>
</dbReference>
<reference evidence="6" key="1">
    <citation type="submission" date="2016-10" db="EMBL/GenBank/DDBJ databases">
        <authorList>
            <person name="Varghese N."/>
            <person name="Submissions S."/>
        </authorList>
    </citation>
    <scope>NUCLEOTIDE SEQUENCE [LARGE SCALE GENOMIC DNA]</scope>
    <source>
        <strain evidence="6">DSM 44437</strain>
    </source>
</reference>
<dbReference type="OrthoDB" id="5181972at2"/>
<dbReference type="SUPFAM" id="SSF46785">
    <property type="entry name" value="Winged helix' DNA-binding domain"/>
    <property type="match status" value="1"/>
</dbReference>
<proteinExistence type="predicted"/>
<evidence type="ECO:0000259" key="4">
    <source>
        <dbReference type="PROSITE" id="PS51118"/>
    </source>
</evidence>
<evidence type="ECO:0000256" key="3">
    <source>
        <dbReference type="ARBA" id="ARBA00023163"/>
    </source>
</evidence>
<dbReference type="STRING" id="65499.SAMN04488000_12248"/>
<dbReference type="PROSITE" id="PS51118">
    <property type="entry name" value="HTH_HXLR"/>
    <property type="match status" value="1"/>
</dbReference>
<protein>
    <submittedName>
        <fullName evidence="5">Transcriptional regulator, HxlR family</fullName>
    </submittedName>
</protein>
<accession>A0A1H9WG45</accession>
<keyword evidence="2" id="KW-0238">DNA-binding</keyword>
<organism evidence="5 6">
    <name type="scientific">Lentzea albida</name>
    <dbReference type="NCBI Taxonomy" id="65499"/>
    <lineage>
        <taxon>Bacteria</taxon>
        <taxon>Bacillati</taxon>
        <taxon>Actinomycetota</taxon>
        <taxon>Actinomycetes</taxon>
        <taxon>Pseudonocardiales</taxon>
        <taxon>Pseudonocardiaceae</taxon>
        <taxon>Lentzea</taxon>
    </lineage>
</organism>
<name>A0A1H9WG45_9PSEU</name>
<keyword evidence="6" id="KW-1185">Reference proteome</keyword>
<dbReference type="RefSeq" id="WP_089925104.1">
    <property type="nucleotide sequence ID" value="NZ_FOFV01000022.1"/>
</dbReference>
<keyword evidence="3" id="KW-0804">Transcription</keyword>
<dbReference type="GO" id="GO:0003677">
    <property type="term" value="F:DNA binding"/>
    <property type="evidence" value="ECO:0007669"/>
    <property type="project" value="UniProtKB-KW"/>
</dbReference>
<dbReference type="Pfam" id="PF01638">
    <property type="entry name" value="HxlR"/>
    <property type="match status" value="1"/>
</dbReference>
<dbReference type="InterPro" id="IPR036390">
    <property type="entry name" value="WH_DNA-bd_sf"/>
</dbReference>
<dbReference type="Proteomes" id="UP000199503">
    <property type="component" value="Unassembled WGS sequence"/>
</dbReference>
<dbReference type="PANTHER" id="PTHR33204:SF18">
    <property type="entry name" value="TRANSCRIPTIONAL REGULATORY PROTEIN"/>
    <property type="match status" value="1"/>
</dbReference>
<keyword evidence="1" id="KW-0805">Transcription regulation</keyword>
<dbReference type="InterPro" id="IPR002577">
    <property type="entry name" value="HTH_HxlR"/>
</dbReference>
<dbReference type="AlphaFoldDB" id="A0A1H9WG45"/>
<feature type="domain" description="HTH hxlR-type" evidence="4">
    <location>
        <begin position="31"/>
        <end position="132"/>
    </location>
</feature>
<evidence type="ECO:0000256" key="2">
    <source>
        <dbReference type="ARBA" id="ARBA00023125"/>
    </source>
</evidence>
<gene>
    <name evidence="5" type="ORF">SAMN04488000_12248</name>
</gene>
<evidence type="ECO:0000313" key="6">
    <source>
        <dbReference type="Proteomes" id="UP000199503"/>
    </source>
</evidence>
<evidence type="ECO:0000256" key="1">
    <source>
        <dbReference type="ARBA" id="ARBA00023015"/>
    </source>
</evidence>
<evidence type="ECO:0000313" key="5">
    <source>
        <dbReference type="EMBL" id="SES32667.1"/>
    </source>
</evidence>
<dbReference type="Gene3D" id="1.10.10.10">
    <property type="entry name" value="Winged helix-like DNA-binding domain superfamily/Winged helix DNA-binding domain"/>
    <property type="match status" value="1"/>
</dbReference>
<dbReference type="EMBL" id="FOFV01000022">
    <property type="protein sequence ID" value="SES32667.1"/>
    <property type="molecule type" value="Genomic_DNA"/>
</dbReference>
<sequence length="177" mass="19736">MQHKGVPEPTARPPADDAHELRWRREAWQLEPDSAQRALDVLVPRSAGQIVREAFYGTRRFDDFLRHTGMTRGVLSARLRELTGQGILVRVAYHDTGSRGRHEYRLTDKGRDLAAAIISLLTWADRWLPSPAGPTVALSHRECGAPIRTEIRCGEGHRVDSIGDIRAEPGPGARPQP</sequence>